<keyword evidence="1 4" id="KW-0378">Hydrolase</keyword>
<reference evidence="4 5" key="1">
    <citation type="journal article" date="2012" name="BMC Genomics">
        <title>Tools to kill: Genome of one of the most destructive plant pathogenic fungi Macrophomina phaseolina.</title>
        <authorList>
            <person name="Islam M.S."/>
            <person name="Haque M.S."/>
            <person name="Islam M.M."/>
            <person name="Emdad E.M."/>
            <person name="Halim A."/>
            <person name="Hossen Q.M.M."/>
            <person name="Hossain M.Z."/>
            <person name="Ahmed B."/>
            <person name="Rahim S."/>
            <person name="Rahman M.S."/>
            <person name="Alam M.M."/>
            <person name="Hou S."/>
            <person name="Wan X."/>
            <person name="Saito J.A."/>
            <person name="Alam M."/>
        </authorList>
    </citation>
    <scope>NUCLEOTIDE SEQUENCE [LARGE SCALE GENOMIC DNA]</scope>
    <source>
        <strain evidence="4 5">MS6</strain>
    </source>
</reference>
<feature type="domain" description="AB hydrolase-1" evidence="3">
    <location>
        <begin position="51"/>
        <end position="174"/>
    </location>
</feature>
<evidence type="ECO:0000256" key="2">
    <source>
        <dbReference type="ARBA" id="ARBA00038334"/>
    </source>
</evidence>
<gene>
    <name evidence="4" type="ORF">MPH_09099</name>
</gene>
<dbReference type="OrthoDB" id="408373at2759"/>
<dbReference type="AlphaFoldDB" id="K2SA90"/>
<dbReference type="HOGENOM" id="CLU_020336_7_0_1"/>
<feature type="non-terminal residue" evidence="4">
    <location>
        <position position="1"/>
    </location>
</feature>
<proteinExistence type="inferred from homology"/>
<dbReference type="PRINTS" id="PR00412">
    <property type="entry name" value="EPOXHYDRLASE"/>
</dbReference>
<dbReference type="InterPro" id="IPR000639">
    <property type="entry name" value="Epox_hydrolase-like"/>
</dbReference>
<dbReference type="GO" id="GO:0016787">
    <property type="term" value="F:hydrolase activity"/>
    <property type="evidence" value="ECO:0007669"/>
    <property type="project" value="UniProtKB-KW"/>
</dbReference>
<evidence type="ECO:0000259" key="3">
    <source>
        <dbReference type="Pfam" id="PF00561"/>
    </source>
</evidence>
<evidence type="ECO:0000313" key="5">
    <source>
        <dbReference type="Proteomes" id="UP000007129"/>
    </source>
</evidence>
<dbReference type="eggNOG" id="KOG4178">
    <property type="taxonomic scope" value="Eukaryota"/>
</dbReference>
<organism evidence="4 5">
    <name type="scientific">Macrophomina phaseolina (strain MS6)</name>
    <name type="common">Charcoal rot fungus</name>
    <dbReference type="NCBI Taxonomy" id="1126212"/>
    <lineage>
        <taxon>Eukaryota</taxon>
        <taxon>Fungi</taxon>
        <taxon>Dikarya</taxon>
        <taxon>Ascomycota</taxon>
        <taxon>Pezizomycotina</taxon>
        <taxon>Dothideomycetes</taxon>
        <taxon>Dothideomycetes incertae sedis</taxon>
        <taxon>Botryosphaeriales</taxon>
        <taxon>Botryosphaeriaceae</taxon>
        <taxon>Macrophomina</taxon>
    </lineage>
</organism>
<dbReference type="VEuPathDB" id="FungiDB:MPH_09099"/>
<comment type="caution">
    <text evidence="4">The sequence shown here is derived from an EMBL/GenBank/DDBJ whole genome shotgun (WGS) entry which is preliminary data.</text>
</comment>
<dbReference type="InterPro" id="IPR000073">
    <property type="entry name" value="AB_hydrolase_1"/>
</dbReference>
<dbReference type="InParanoid" id="K2SA90"/>
<protein>
    <submittedName>
        <fullName evidence="4">Alpha/beta hydrolase fold-1</fullName>
    </submittedName>
</protein>
<dbReference type="SUPFAM" id="SSF53474">
    <property type="entry name" value="alpha/beta-Hydrolases"/>
    <property type="match status" value="1"/>
</dbReference>
<dbReference type="PANTHER" id="PTHR43329">
    <property type="entry name" value="EPOXIDE HYDROLASE"/>
    <property type="match status" value="1"/>
</dbReference>
<comment type="similarity">
    <text evidence="2">Belongs to the AB hydrolase superfamily. Epoxide hydrolase family.</text>
</comment>
<name>K2SA90_MACPH</name>
<dbReference type="Pfam" id="PF00561">
    <property type="entry name" value="Abhydrolase_1"/>
    <property type="match status" value="1"/>
</dbReference>
<dbReference type="STRING" id="1126212.K2SA90"/>
<dbReference type="Proteomes" id="UP000007129">
    <property type="component" value="Unassembled WGS sequence"/>
</dbReference>
<dbReference type="Gene3D" id="3.40.50.1820">
    <property type="entry name" value="alpha/beta hydrolase"/>
    <property type="match status" value="1"/>
</dbReference>
<dbReference type="EMBL" id="AHHD01000386">
    <property type="protein sequence ID" value="EKG13790.1"/>
    <property type="molecule type" value="Genomic_DNA"/>
</dbReference>
<evidence type="ECO:0000313" key="4">
    <source>
        <dbReference type="EMBL" id="EKG13790.1"/>
    </source>
</evidence>
<evidence type="ECO:0000256" key="1">
    <source>
        <dbReference type="ARBA" id="ARBA00022801"/>
    </source>
</evidence>
<accession>K2SA90</accession>
<sequence length="352" mass="39923">KSFKRTLRDPGSIRPLHVMEVFTRKTFTASRSLTYTFYDSSPKTAQSNSKPTLLLLHGYPDSAQIWSEVAPKLLSLSHRIIIPDLLGYGDTAKPTDPAAYDSKSMAIDLAELLTSEGVSHAIPIGHDWGSFLAQRLYLWAPERVSGLAMLNVAYMPPFERDFDLDRLNAAATRATGRPRWSYWEFYASDAAAAVCRAHAESLWCAIHSVREDLRRDLYCAKGALQRFLEEDEKSPVRSYEASGRDLKSEWLARMEKNGFDGPLCWYKAVVRGITPAVESELDYERLVVKVPSLFIGANKDQICLVDAIRGPWAEGFLPDLQIKQIDSFHRPMLEKPDELALSIRHWLIEKFR</sequence>
<dbReference type="InterPro" id="IPR029058">
    <property type="entry name" value="AB_hydrolase_fold"/>
</dbReference>